<gene>
    <name evidence="2" type="ORF">PanWU01x14_346770</name>
</gene>
<evidence type="ECO:0000313" key="2">
    <source>
        <dbReference type="EMBL" id="PON34134.1"/>
    </source>
</evidence>
<organism evidence="2 3">
    <name type="scientific">Parasponia andersonii</name>
    <name type="common">Sponia andersonii</name>
    <dbReference type="NCBI Taxonomy" id="3476"/>
    <lineage>
        <taxon>Eukaryota</taxon>
        <taxon>Viridiplantae</taxon>
        <taxon>Streptophyta</taxon>
        <taxon>Embryophyta</taxon>
        <taxon>Tracheophyta</taxon>
        <taxon>Spermatophyta</taxon>
        <taxon>Magnoliopsida</taxon>
        <taxon>eudicotyledons</taxon>
        <taxon>Gunneridae</taxon>
        <taxon>Pentapetalae</taxon>
        <taxon>rosids</taxon>
        <taxon>fabids</taxon>
        <taxon>Rosales</taxon>
        <taxon>Cannabaceae</taxon>
        <taxon>Parasponia</taxon>
    </lineage>
</organism>
<feature type="region of interest" description="Disordered" evidence="1">
    <location>
        <begin position="53"/>
        <end position="83"/>
    </location>
</feature>
<proteinExistence type="predicted"/>
<name>A0A2P5AC75_PARAD</name>
<reference evidence="3" key="1">
    <citation type="submission" date="2016-06" db="EMBL/GenBank/DDBJ databases">
        <title>Parallel loss of symbiosis genes in relatives of nitrogen-fixing non-legume Parasponia.</title>
        <authorList>
            <person name="Van Velzen R."/>
            <person name="Holmer R."/>
            <person name="Bu F."/>
            <person name="Rutten L."/>
            <person name="Van Zeijl A."/>
            <person name="Liu W."/>
            <person name="Santuari L."/>
            <person name="Cao Q."/>
            <person name="Sharma T."/>
            <person name="Shen D."/>
            <person name="Roswanjaya Y."/>
            <person name="Wardhani T."/>
            <person name="Kalhor M.S."/>
            <person name="Jansen J."/>
            <person name="Van den Hoogen J."/>
            <person name="Gungor B."/>
            <person name="Hartog M."/>
            <person name="Hontelez J."/>
            <person name="Verver J."/>
            <person name="Yang W.-C."/>
            <person name="Schijlen E."/>
            <person name="Repin R."/>
            <person name="Schilthuizen M."/>
            <person name="Schranz E."/>
            <person name="Heidstra R."/>
            <person name="Miyata K."/>
            <person name="Fedorova E."/>
            <person name="Kohlen W."/>
            <person name="Bisseling T."/>
            <person name="Smit S."/>
            <person name="Geurts R."/>
        </authorList>
    </citation>
    <scope>NUCLEOTIDE SEQUENCE [LARGE SCALE GENOMIC DNA]</scope>
    <source>
        <strain evidence="3">cv. WU1-14</strain>
    </source>
</reference>
<dbReference type="EMBL" id="JXTB01000678">
    <property type="protein sequence ID" value="PON34134.1"/>
    <property type="molecule type" value="Genomic_DNA"/>
</dbReference>
<feature type="region of interest" description="Disordered" evidence="1">
    <location>
        <begin position="1"/>
        <end position="29"/>
    </location>
</feature>
<evidence type="ECO:0000256" key="1">
    <source>
        <dbReference type="SAM" id="MobiDB-lite"/>
    </source>
</evidence>
<sequence length="83" mass="8952">MVEICTTQWQSQASSSASGSSTQSTPPQINKSLILNELLGIRRGVVLKLRGTTSTSSTVASLPRDPSVSDSELRDFFSQTQSY</sequence>
<dbReference type="AlphaFoldDB" id="A0A2P5AC75"/>
<evidence type="ECO:0000313" key="3">
    <source>
        <dbReference type="Proteomes" id="UP000237105"/>
    </source>
</evidence>
<comment type="caution">
    <text evidence="2">The sequence shown here is derived from an EMBL/GenBank/DDBJ whole genome shotgun (WGS) entry which is preliminary data.</text>
</comment>
<dbReference type="OrthoDB" id="10405542at2759"/>
<keyword evidence="3" id="KW-1185">Reference proteome</keyword>
<accession>A0A2P5AC75</accession>
<protein>
    <submittedName>
        <fullName evidence="2">Uncharacterized protein</fullName>
    </submittedName>
</protein>
<dbReference type="Proteomes" id="UP000237105">
    <property type="component" value="Unassembled WGS sequence"/>
</dbReference>
<feature type="compositionally biased region" description="Low complexity" evidence="1">
    <location>
        <begin position="1"/>
        <end position="25"/>
    </location>
</feature>